<accession>A0A0T9RJ02</accession>
<reference evidence="4" key="3">
    <citation type="submission" date="2015-03" db="EMBL/GenBank/DDBJ databases">
        <authorList>
            <consortium name="Pathogen Informatics"/>
        </authorList>
    </citation>
    <scope>NUCLEOTIDE SEQUENCE [LARGE SCALE GENOMIC DNA]</scope>
    <source>
        <strain evidence="4">A125KOH2</strain>
    </source>
</reference>
<dbReference type="Proteomes" id="UP000044625">
    <property type="component" value="Unassembled WGS sequence"/>
</dbReference>
<evidence type="ECO:0000313" key="3">
    <source>
        <dbReference type="Proteomes" id="UP000044625"/>
    </source>
</evidence>
<dbReference type="EMBL" id="CWJL01000144">
    <property type="protein sequence ID" value="CRY69825.1"/>
    <property type="molecule type" value="Genomic_DNA"/>
</dbReference>
<dbReference type="InterPro" id="IPR038241">
    <property type="entry name" value="GhoS_sf"/>
</dbReference>
<dbReference type="OrthoDB" id="330204at2"/>
<dbReference type="AlphaFoldDB" id="A0A0T9RJ02"/>
<protein>
    <submittedName>
        <fullName evidence="1">Phage protein</fullName>
    </submittedName>
</protein>
<reference evidence="2 3" key="1">
    <citation type="submission" date="2015-03" db="EMBL/GenBank/DDBJ databases">
        <authorList>
            <consortium name="Pathogen Informatics"/>
            <person name="Murphy D."/>
        </authorList>
    </citation>
    <scope>NUCLEOTIDE SEQUENCE [LARGE SCALE GENOMIC DNA]</scope>
    <source>
        <strain evidence="2">Type strain: CIP110230</strain>
        <strain evidence="3">type strain: CIP110230</strain>
    </source>
</reference>
<sequence length="94" mass="10537">MADYVARVEIFDANAENYESLHEKMREIGFSKTIIGESGKVSALPDGTYVGSRSEGEYDVREMIKRIADPLSSRSAAIFVCSFDRWSGWLYSAT</sequence>
<organism evidence="1 4">
    <name type="scientific">Yersinia pekkanenii</name>
    <dbReference type="NCBI Taxonomy" id="1288385"/>
    <lineage>
        <taxon>Bacteria</taxon>
        <taxon>Pseudomonadati</taxon>
        <taxon>Pseudomonadota</taxon>
        <taxon>Gammaproteobacteria</taxon>
        <taxon>Enterobacterales</taxon>
        <taxon>Yersiniaceae</taxon>
        <taxon>Yersinia</taxon>
    </lineage>
</organism>
<keyword evidence="3" id="KW-1185">Reference proteome</keyword>
<proteinExistence type="predicted"/>
<evidence type="ECO:0000313" key="4">
    <source>
        <dbReference type="Proteomes" id="UP000045840"/>
    </source>
</evidence>
<dbReference type="GO" id="GO:0004521">
    <property type="term" value="F:RNA endonuclease activity"/>
    <property type="evidence" value="ECO:0007669"/>
    <property type="project" value="InterPro"/>
</dbReference>
<dbReference type="Gene3D" id="3.30.70.2360">
    <property type="match status" value="1"/>
</dbReference>
<reference evidence="1" key="2">
    <citation type="submission" date="2015-03" db="EMBL/GenBank/DDBJ databases">
        <authorList>
            <person name="Murphy D."/>
        </authorList>
    </citation>
    <scope>NUCLEOTIDE SEQUENCE [LARGE SCALE GENOMIC DNA]</scope>
    <source>
        <strain evidence="1">A125KOH2</strain>
    </source>
</reference>
<dbReference type="RefSeq" id="WP_050692155.1">
    <property type="nucleotide sequence ID" value="NZ_CAWMMU010000144.1"/>
</dbReference>
<dbReference type="InterPro" id="IPR022597">
    <property type="entry name" value="GhoS"/>
</dbReference>
<evidence type="ECO:0000313" key="1">
    <source>
        <dbReference type="EMBL" id="CNI63406.1"/>
    </source>
</evidence>
<dbReference type="Pfam" id="PF11080">
    <property type="entry name" value="GhoS"/>
    <property type="match status" value="1"/>
</dbReference>
<evidence type="ECO:0000313" key="2">
    <source>
        <dbReference type="EMBL" id="CRY69825.1"/>
    </source>
</evidence>
<dbReference type="Proteomes" id="UP000045840">
    <property type="component" value="Unassembled WGS sequence"/>
</dbReference>
<name>A0A0T9RJ02_9GAMM</name>
<gene>
    <name evidence="1" type="ORF">ERS008529_04556</name>
    <name evidence="2" type="ORF">ERS137968_04983</name>
</gene>
<dbReference type="EMBL" id="CQAZ01000083">
    <property type="protein sequence ID" value="CNI63406.1"/>
    <property type="molecule type" value="Genomic_DNA"/>
</dbReference>